<dbReference type="AlphaFoldDB" id="A0A1X4NPN1"/>
<evidence type="ECO:0000259" key="1">
    <source>
        <dbReference type="PROSITE" id="PS51186"/>
    </source>
</evidence>
<dbReference type="Proteomes" id="UP000193926">
    <property type="component" value="Unassembled WGS sequence"/>
</dbReference>
<dbReference type="PANTHER" id="PTHR47237:SF1">
    <property type="entry name" value="SLL0310 PROTEIN"/>
    <property type="match status" value="1"/>
</dbReference>
<gene>
    <name evidence="2" type="ORF">MGEO_04880</name>
</gene>
<dbReference type="EMBL" id="JFKC01000002">
    <property type="protein sequence ID" value="OSQ52690.1"/>
    <property type="molecule type" value="Genomic_DNA"/>
</dbReference>
<comment type="caution">
    <text evidence="2">The sequence shown here is derived from an EMBL/GenBank/DDBJ whole genome shotgun (WGS) entry which is preliminary data.</text>
</comment>
<dbReference type="Pfam" id="PF18014">
    <property type="entry name" value="Acetyltransf_18"/>
    <property type="match status" value="1"/>
</dbReference>
<organism evidence="2 3">
    <name type="scientific">Marivita geojedonensis</name>
    <dbReference type="NCBI Taxonomy" id="1123756"/>
    <lineage>
        <taxon>Bacteria</taxon>
        <taxon>Pseudomonadati</taxon>
        <taxon>Pseudomonadota</taxon>
        <taxon>Alphaproteobacteria</taxon>
        <taxon>Rhodobacterales</taxon>
        <taxon>Roseobacteraceae</taxon>
        <taxon>Marivita</taxon>
    </lineage>
</organism>
<dbReference type="STRING" id="1123756.MGEO_04880"/>
<dbReference type="GO" id="GO:0016747">
    <property type="term" value="F:acyltransferase activity, transferring groups other than amino-acyl groups"/>
    <property type="evidence" value="ECO:0007669"/>
    <property type="project" value="InterPro"/>
</dbReference>
<dbReference type="CDD" id="cd04301">
    <property type="entry name" value="NAT_SF"/>
    <property type="match status" value="1"/>
</dbReference>
<dbReference type="InterPro" id="IPR016181">
    <property type="entry name" value="Acyl_CoA_acyltransferase"/>
</dbReference>
<dbReference type="Gene3D" id="3.40.630.30">
    <property type="match status" value="1"/>
</dbReference>
<accession>A0A1X4NPN1</accession>
<reference evidence="2 3" key="1">
    <citation type="submission" date="2014-03" db="EMBL/GenBank/DDBJ databases">
        <title>The draft genome sequence of Marivita geojedonensis KCTC 23882.</title>
        <authorList>
            <person name="Lai Q."/>
            <person name="Shao Z."/>
        </authorList>
    </citation>
    <scope>NUCLEOTIDE SEQUENCE [LARGE SCALE GENOMIC DNA]</scope>
    <source>
        <strain evidence="2 3">DPG-138</strain>
    </source>
</reference>
<name>A0A1X4NPN1_9RHOB</name>
<dbReference type="PANTHER" id="PTHR47237">
    <property type="entry name" value="SLL0310 PROTEIN"/>
    <property type="match status" value="1"/>
</dbReference>
<sequence>MSNISCRTASQSEVAQMLNWAADEGWNPGLDDAEAFFAADPAGFFVAETAEKIVAAISVVNHSDSFSFLGLYLCLPEYRGRGIGYALWQHAIAHAGERVIGLDGVPEQESNYAKSGFVLADRTRRLTGSISKEDLVLPLATQEEFAALANLDEVANGVARTDFLRSWLKSAPTRKTVVLKENGMITGFATARLCRSNCKIGPVIAPDANTALHLVHQAAAALDCSTVIIDVPDSSIAFGDILRKKGFTESFATARMYRGAGPQAVDTLHAVATLELG</sequence>
<dbReference type="SUPFAM" id="SSF55729">
    <property type="entry name" value="Acyl-CoA N-acyltransferases (Nat)"/>
    <property type="match status" value="1"/>
</dbReference>
<keyword evidence="3" id="KW-1185">Reference proteome</keyword>
<dbReference type="PROSITE" id="PS51186">
    <property type="entry name" value="GNAT"/>
    <property type="match status" value="1"/>
</dbReference>
<evidence type="ECO:0000313" key="3">
    <source>
        <dbReference type="Proteomes" id="UP000193926"/>
    </source>
</evidence>
<proteinExistence type="predicted"/>
<keyword evidence="2" id="KW-0808">Transferase</keyword>
<dbReference type="OrthoDB" id="20916at2"/>
<dbReference type="InterPro" id="IPR052729">
    <property type="entry name" value="Acyl/Acetyltrans_Enzymes"/>
</dbReference>
<dbReference type="Gene3D" id="3.40.630.90">
    <property type="match status" value="1"/>
</dbReference>
<protein>
    <submittedName>
        <fullName evidence="2">Acetyltransferase</fullName>
    </submittedName>
</protein>
<feature type="domain" description="N-acetyltransferase" evidence="1">
    <location>
        <begin position="4"/>
        <end position="142"/>
    </location>
</feature>
<dbReference type="InterPro" id="IPR000182">
    <property type="entry name" value="GNAT_dom"/>
</dbReference>
<dbReference type="InterPro" id="IPR041496">
    <property type="entry name" value="YitH/HolE_GNAT"/>
</dbReference>
<dbReference type="Pfam" id="PF00583">
    <property type="entry name" value="Acetyltransf_1"/>
    <property type="match status" value="1"/>
</dbReference>
<evidence type="ECO:0000313" key="2">
    <source>
        <dbReference type="EMBL" id="OSQ52690.1"/>
    </source>
</evidence>
<dbReference type="RefSeq" id="WP_085635571.1">
    <property type="nucleotide sequence ID" value="NZ_JFKC01000002.1"/>
</dbReference>